<dbReference type="EMBL" id="CADCWL010000101">
    <property type="protein sequence ID" value="CAA9565337.1"/>
    <property type="molecule type" value="Genomic_DNA"/>
</dbReference>
<proteinExistence type="predicted"/>
<evidence type="ECO:0000313" key="2">
    <source>
        <dbReference type="EMBL" id="CAA9565337.1"/>
    </source>
</evidence>
<name>A0A6J4V5L8_9BACT</name>
<organism evidence="2">
    <name type="scientific">uncultured Thermomicrobiales bacterium</name>
    <dbReference type="NCBI Taxonomy" id="1645740"/>
    <lineage>
        <taxon>Bacteria</taxon>
        <taxon>Pseudomonadati</taxon>
        <taxon>Thermomicrobiota</taxon>
        <taxon>Thermomicrobia</taxon>
        <taxon>Thermomicrobiales</taxon>
        <taxon>environmental samples</taxon>
    </lineage>
</organism>
<evidence type="ECO:0000256" key="1">
    <source>
        <dbReference type="SAM" id="MobiDB-lite"/>
    </source>
</evidence>
<feature type="compositionally biased region" description="Basic and acidic residues" evidence="1">
    <location>
        <begin position="107"/>
        <end position="120"/>
    </location>
</feature>
<dbReference type="AlphaFoldDB" id="A0A6J4V5L8"/>
<feature type="compositionally biased region" description="Low complexity" evidence="1">
    <location>
        <begin position="123"/>
        <end position="133"/>
    </location>
</feature>
<feature type="compositionally biased region" description="Low complexity" evidence="1">
    <location>
        <begin position="152"/>
        <end position="172"/>
    </location>
</feature>
<feature type="non-terminal residue" evidence="2">
    <location>
        <position position="283"/>
    </location>
</feature>
<protein>
    <submittedName>
        <fullName evidence="2">Uncharacterized protein</fullName>
    </submittedName>
</protein>
<sequence>GGAFVGDQDGAAAHDLRGDAAGLEGGGRGAGVRARLALRPLRADQLRRQRALLRGVDAADRLRGRDDAVARRPDGGRQHVPPPGGAGEDGGDGRRDRRRPAGPRSGGRLERVRARQHGDSPLRAGGADPAAGRGVRDDQAPLQPAHDRLRRPLLPAAGGALRAEAGSAAAPAVRDRRRRGAVDAAGGRQARRCLELCRGAGGAVRPQGRRPAGALRGDRAGPRGDRPLGPGAGRLRRPGGGGEDDAGLRGCGGDAPGALPAATVSGGDRGAGAGRGGGAGPGV</sequence>
<gene>
    <name evidence="2" type="ORF">AVDCRST_MAG19-2198</name>
</gene>
<accession>A0A6J4V5L8</accession>
<feature type="region of interest" description="Disordered" evidence="1">
    <location>
        <begin position="51"/>
        <end position="283"/>
    </location>
</feature>
<feature type="compositionally biased region" description="Basic and acidic residues" evidence="1">
    <location>
        <begin position="57"/>
        <end position="77"/>
    </location>
</feature>
<feature type="compositionally biased region" description="Basic and acidic residues" evidence="1">
    <location>
        <begin position="216"/>
        <end position="226"/>
    </location>
</feature>
<reference evidence="2" key="1">
    <citation type="submission" date="2020-02" db="EMBL/GenBank/DDBJ databases">
        <authorList>
            <person name="Meier V. D."/>
        </authorList>
    </citation>
    <scope>NUCLEOTIDE SEQUENCE</scope>
    <source>
        <strain evidence="2">AVDCRST_MAG19</strain>
    </source>
</reference>
<feature type="non-terminal residue" evidence="2">
    <location>
        <position position="1"/>
    </location>
</feature>
<feature type="compositionally biased region" description="Gly residues" evidence="1">
    <location>
        <begin position="267"/>
        <end position="283"/>
    </location>
</feature>